<proteinExistence type="predicted"/>
<dbReference type="InterPro" id="IPR036388">
    <property type="entry name" value="WH-like_DNA-bd_sf"/>
</dbReference>
<evidence type="ECO:0000313" key="3">
    <source>
        <dbReference type="Proteomes" id="UP000574067"/>
    </source>
</evidence>
<gene>
    <name evidence="2" type="ORF">HHL10_01680</name>
</gene>
<keyword evidence="3" id="KW-1185">Reference proteome</keyword>
<protein>
    <submittedName>
        <fullName evidence="2">Tail fiber domain-containing protein</fullName>
    </submittedName>
</protein>
<comment type="caution">
    <text evidence="2">The sequence shown here is derived from an EMBL/GenBank/DDBJ whole genome shotgun (WGS) entry which is preliminary data.</text>
</comment>
<evidence type="ECO:0000313" key="2">
    <source>
        <dbReference type="EMBL" id="NML13691.1"/>
    </source>
</evidence>
<reference evidence="2 3" key="1">
    <citation type="submission" date="2020-04" db="EMBL/GenBank/DDBJ databases">
        <title>Azohydromonas sp. isolated from soil.</title>
        <authorList>
            <person name="Dahal R.H."/>
        </authorList>
    </citation>
    <scope>NUCLEOTIDE SEQUENCE [LARGE SCALE GENOMIC DNA]</scope>
    <source>
        <strain evidence="2 3">G-1-1-14</strain>
    </source>
</reference>
<dbReference type="Gene3D" id="1.10.10.10">
    <property type="entry name" value="Winged helix-like DNA-binding domain superfamily/Winged helix DNA-binding domain"/>
    <property type="match status" value="1"/>
</dbReference>
<dbReference type="EMBL" id="JABBFW010000001">
    <property type="protein sequence ID" value="NML13691.1"/>
    <property type="molecule type" value="Genomic_DNA"/>
</dbReference>
<accession>A0A848F6G7</accession>
<dbReference type="PROSITE" id="PS51688">
    <property type="entry name" value="ICA"/>
    <property type="match status" value="1"/>
</dbReference>
<organism evidence="2 3">
    <name type="scientific">Azohydromonas caseinilytica</name>
    <dbReference type="NCBI Taxonomy" id="2728836"/>
    <lineage>
        <taxon>Bacteria</taxon>
        <taxon>Pseudomonadati</taxon>
        <taxon>Pseudomonadota</taxon>
        <taxon>Betaproteobacteria</taxon>
        <taxon>Burkholderiales</taxon>
        <taxon>Sphaerotilaceae</taxon>
        <taxon>Azohydromonas</taxon>
    </lineage>
</organism>
<dbReference type="Pfam" id="PF13884">
    <property type="entry name" value="Peptidase_S74"/>
    <property type="match status" value="1"/>
</dbReference>
<evidence type="ECO:0000259" key="1">
    <source>
        <dbReference type="PROSITE" id="PS51688"/>
    </source>
</evidence>
<dbReference type="InterPro" id="IPR030392">
    <property type="entry name" value="S74_ICA"/>
</dbReference>
<dbReference type="RefSeq" id="WP_169158604.1">
    <property type="nucleotide sequence ID" value="NZ_JABBFW010000001.1"/>
</dbReference>
<dbReference type="AlphaFoldDB" id="A0A848F6G7"/>
<sequence length="550" mass="57485">MARPVPYVKKDPGDIMLAADWNEMQVQAREALHGHAHTGGDDAPPIGRAGIAPGAIDGARIDPQAEVAVKSLQVNGRGLLKEIDDLLSKVKGLGDSKLDRSGNPTVTSKLTVQGDLRINDSNLLLRSGSDNNHGLGWFGGGKTFATLSVDGPVLYGFSGGVLGSTNGAERAALRWDANGRVGIGGAPGAAALQVTGAALVSADGGYAVPNGRMAAGSLTIGSTTTNYGGGSNWNASTAALLLETLDDTEIAIHDAGKRLASLAYYRGAENSITIGRDMGWGALSRLNVNGALNVTGDLAVNASSIRLGLQGNGGGQLLIVNNPNDNRIYLEAYNSAGNGNAAELLLTGFQANAVPQLSLYATNTTASGTLKVNGAITSDTWMRSRGLIVEDEAPAHLGNDGAFYRWQGQVYLSVDDWLYLRDANDGTIKIAFNTDSGIVYCNRTTPMSDRNLKHDIRTIEGALDKLRALRGVSFRWNDQPDNGEQVGVVAQEVEAVLPAAVVPRPDGFKGVDYNALVGLLLEAVKALDARVQQQTRQLDALGGVRPAGAA</sequence>
<name>A0A848F6G7_9BURK</name>
<feature type="domain" description="Peptidase S74" evidence="1">
    <location>
        <begin position="448"/>
        <end position="538"/>
    </location>
</feature>
<dbReference type="Proteomes" id="UP000574067">
    <property type="component" value="Unassembled WGS sequence"/>
</dbReference>